<name>A0A1G2B4X3_9BACT</name>
<evidence type="ECO:0000256" key="2">
    <source>
        <dbReference type="ARBA" id="ARBA00022649"/>
    </source>
</evidence>
<dbReference type="GO" id="GO:0004519">
    <property type="term" value="F:endonuclease activity"/>
    <property type="evidence" value="ECO:0007669"/>
    <property type="project" value="UniProtKB-KW"/>
</dbReference>
<dbReference type="AlphaFoldDB" id="A0A1G2B4X3"/>
<dbReference type="Pfam" id="PF07927">
    <property type="entry name" value="HicA_toxin"/>
    <property type="match status" value="1"/>
</dbReference>
<dbReference type="PANTHER" id="PTHR34873:SF3">
    <property type="entry name" value="ADDICTION MODULE TOXIN, HICA FAMILY"/>
    <property type="match status" value="1"/>
</dbReference>
<evidence type="ECO:0000256" key="1">
    <source>
        <dbReference type="ARBA" id="ARBA00006620"/>
    </source>
</evidence>
<dbReference type="InterPro" id="IPR038570">
    <property type="entry name" value="HicA_sf"/>
</dbReference>
<protein>
    <recommendedName>
        <fullName evidence="10">Addiction module toxin, HicA family</fullName>
    </recommendedName>
</protein>
<gene>
    <name evidence="8" type="ORF">A2898_03705</name>
</gene>
<keyword evidence="7" id="KW-0346">Stress response</keyword>
<dbReference type="Gene3D" id="3.30.920.30">
    <property type="entry name" value="Hypothetical protein"/>
    <property type="match status" value="1"/>
</dbReference>
<evidence type="ECO:0000256" key="4">
    <source>
        <dbReference type="ARBA" id="ARBA00022759"/>
    </source>
</evidence>
<organism evidence="8 9">
    <name type="scientific">Candidatus Kerfeldbacteria bacterium RIFCSPLOWO2_01_FULL_48_11</name>
    <dbReference type="NCBI Taxonomy" id="1798543"/>
    <lineage>
        <taxon>Bacteria</taxon>
        <taxon>Candidatus Kerfeldiibacteriota</taxon>
    </lineage>
</organism>
<evidence type="ECO:0000313" key="9">
    <source>
        <dbReference type="Proteomes" id="UP000179164"/>
    </source>
</evidence>
<accession>A0A1G2B4X3</accession>
<evidence type="ECO:0000256" key="3">
    <source>
        <dbReference type="ARBA" id="ARBA00022722"/>
    </source>
</evidence>
<proteinExistence type="inferred from homology"/>
<keyword evidence="4" id="KW-0255">Endonuclease</keyword>
<dbReference type="GO" id="GO:0003729">
    <property type="term" value="F:mRNA binding"/>
    <property type="evidence" value="ECO:0007669"/>
    <property type="project" value="InterPro"/>
</dbReference>
<dbReference type="GO" id="GO:0016787">
    <property type="term" value="F:hydrolase activity"/>
    <property type="evidence" value="ECO:0007669"/>
    <property type="project" value="UniProtKB-KW"/>
</dbReference>
<sequence>MKSLPALNSRKVVKALKKAGFIEDRQKGSHLVLIHPERMTRTVVPIHSGKTIKKPLLKAIIEDSKLSTEEFLDLL</sequence>
<comment type="similarity">
    <text evidence="1">Belongs to the HicA mRNA interferase family.</text>
</comment>
<evidence type="ECO:0000256" key="6">
    <source>
        <dbReference type="ARBA" id="ARBA00022884"/>
    </source>
</evidence>
<keyword evidence="3" id="KW-0540">Nuclease</keyword>
<dbReference type="SUPFAM" id="SSF54786">
    <property type="entry name" value="YcfA/nrd intein domain"/>
    <property type="match status" value="1"/>
</dbReference>
<evidence type="ECO:0008006" key="10">
    <source>
        <dbReference type="Google" id="ProtNLM"/>
    </source>
</evidence>
<keyword evidence="2" id="KW-1277">Toxin-antitoxin system</keyword>
<dbReference type="Proteomes" id="UP000179164">
    <property type="component" value="Unassembled WGS sequence"/>
</dbReference>
<evidence type="ECO:0000256" key="5">
    <source>
        <dbReference type="ARBA" id="ARBA00022801"/>
    </source>
</evidence>
<evidence type="ECO:0000313" key="8">
    <source>
        <dbReference type="EMBL" id="OGY84222.1"/>
    </source>
</evidence>
<comment type="caution">
    <text evidence="8">The sequence shown here is derived from an EMBL/GenBank/DDBJ whole genome shotgun (WGS) entry which is preliminary data.</text>
</comment>
<dbReference type="STRING" id="1798543.A2898_03705"/>
<keyword evidence="5" id="KW-0378">Hydrolase</keyword>
<evidence type="ECO:0000256" key="7">
    <source>
        <dbReference type="ARBA" id="ARBA00023016"/>
    </source>
</evidence>
<keyword evidence="6" id="KW-0694">RNA-binding</keyword>
<dbReference type="InterPro" id="IPR012933">
    <property type="entry name" value="HicA_mRNA_interferase"/>
</dbReference>
<dbReference type="EMBL" id="MHKE01000010">
    <property type="protein sequence ID" value="OGY84222.1"/>
    <property type="molecule type" value="Genomic_DNA"/>
</dbReference>
<dbReference type="PANTHER" id="PTHR34873">
    <property type="entry name" value="SSR1766 PROTEIN"/>
    <property type="match status" value="1"/>
</dbReference>
<reference evidence="8 9" key="1">
    <citation type="journal article" date="2016" name="Nat. Commun.">
        <title>Thousands of microbial genomes shed light on interconnected biogeochemical processes in an aquifer system.</title>
        <authorList>
            <person name="Anantharaman K."/>
            <person name="Brown C.T."/>
            <person name="Hug L.A."/>
            <person name="Sharon I."/>
            <person name="Castelle C.J."/>
            <person name="Probst A.J."/>
            <person name="Thomas B.C."/>
            <person name="Singh A."/>
            <person name="Wilkins M.J."/>
            <person name="Karaoz U."/>
            <person name="Brodie E.L."/>
            <person name="Williams K.H."/>
            <person name="Hubbard S.S."/>
            <person name="Banfield J.F."/>
        </authorList>
    </citation>
    <scope>NUCLEOTIDE SEQUENCE [LARGE SCALE GENOMIC DNA]</scope>
</reference>